<reference evidence="4 5" key="1">
    <citation type="journal article" date="2018" name="Vet. Microbiol.">
        <title>Clonal diversity and geographic distribution of methicillin-resistant Staphylococcus pseudintermedius from Australian animals: Discovery of novel sequence types.</title>
        <authorList>
            <person name="Worthing K.A."/>
            <person name="Abraham S."/>
            <person name="Coombs G.W."/>
            <person name="Pang S."/>
            <person name="Saputra S."/>
            <person name="Jordan D."/>
            <person name="Trott D.J."/>
            <person name="Norris J.M."/>
        </authorList>
    </citation>
    <scope>NUCLEOTIDE SEQUENCE [LARGE SCALE GENOMIC DNA]</scope>
    <source>
        <strain evidence="4 5">ST71 3</strain>
    </source>
</reference>
<dbReference type="AlphaFoldDB" id="A0A317Z431"/>
<dbReference type="Proteomes" id="UP000246351">
    <property type="component" value="Unassembled WGS sequence"/>
</dbReference>
<sequence length="57" mass="6346">MSAKKVNNYSDDAIQVLEGLEAVRKRPGMYIGSTDKRGLHHLVYEVVDNSVDEILNG</sequence>
<dbReference type="Gene3D" id="3.30.565.10">
    <property type="entry name" value="Histidine kinase-like ATPase, C-terminal domain"/>
    <property type="match status" value="1"/>
</dbReference>
<evidence type="ECO:0000256" key="3">
    <source>
        <dbReference type="ARBA" id="ARBA00023235"/>
    </source>
</evidence>
<name>A0A317Z431_STAPS</name>
<evidence type="ECO:0000256" key="2">
    <source>
        <dbReference type="ARBA" id="ARBA00012895"/>
    </source>
</evidence>
<dbReference type="EMBL" id="QEIV01002546">
    <property type="protein sequence ID" value="PWZ93366.1"/>
    <property type="molecule type" value="Genomic_DNA"/>
</dbReference>
<evidence type="ECO:0000256" key="1">
    <source>
        <dbReference type="ARBA" id="ARBA00000185"/>
    </source>
</evidence>
<dbReference type="GO" id="GO:0003918">
    <property type="term" value="F:DNA topoisomerase type II (double strand cut, ATP-hydrolyzing) activity"/>
    <property type="evidence" value="ECO:0007669"/>
    <property type="project" value="UniProtKB-EC"/>
</dbReference>
<organism evidence="4 5">
    <name type="scientific">Staphylococcus pseudintermedius</name>
    <dbReference type="NCBI Taxonomy" id="283734"/>
    <lineage>
        <taxon>Bacteria</taxon>
        <taxon>Bacillati</taxon>
        <taxon>Bacillota</taxon>
        <taxon>Bacilli</taxon>
        <taxon>Bacillales</taxon>
        <taxon>Staphylococcaceae</taxon>
        <taxon>Staphylococcus</taxon>
        <taxon>Staphylococcus intermedius group</taxon>
    </lineage>
</organism>
<dbReference type="PANTHER" id="PTHR45866:SF12">
    <property type="entry name" value="DNA TOPOISOMERASE 4 SUBUNIT B"/>
    <property type="match status" value="1"/>
</dbReference>
<gene>
    <name evidence="4" type="ORF">DD924_20070</name>
</gene>
<comment type="catalytic activity">
    <reaction evidence="1">
        <text>ATP-dependent breakage, passage and rejoining of double-stranded DNA.</text>
        <dbReference type="EC" id="5.6.2.2"/>
    </reaction>
</comment>
<protein>
    <recommendedName>
        <fullName evidence="2">DNA topoisomerase (ATP-hydrolyzing)</fullName>
        <ecNumber evidence="2">5.6.2.2</ecNumber>
    </recommendedName>
</protein>
<dbReference type="EC" id="5.6.2.2" evidence="2"/>
<feature type="non-terminal residue" evidence="4">
    <location>
        <position position="57"/>
    </location>
</feature>
<comment type="caution">
    <text evidence="4">The sequence shown here is derived from an EMBL/GenBank/DDBJ whole genome shotgun (WGS) entry which is preliminary data.</text>
</comment>
<evidence type="ECO:0000313" key="4">
    <source>
        <dbReference type="EMBL" id="PWZ93366.1"/>
    </source>
</evidence>
<dbReference type="PANTHER" id="PTHR45866">
    <property type="entry name" value="DNA GYRASE/TOPOISOMERASE SUBUNIT B"/>
    <property type="match status" value="1"/>
</dbReference>
<keyword evidence="3" id="KW-0413">Isomerase</keyword>
<evidence type="ECO:0000313" key="5">
    <source>
        <dbReference type="Proteomes" id="UP000246351"/>
    </source>
</evidence>
<proteinExistence type="predicted"/>
<dbReference type="SUPFAM" id="SSF55874">
    <property type="entry name" value="ATPase domain of HSP90 chaperone/DNA topoisomerase II/histidine kinase"/>
    <property type="match status" value="1"/>
</dbReference>
<accession>A0A317Z431</accession>
<dbReference type="InterPro" id="IPR036890">
    <property type="entry name" value="HATPase_C_sf"/>
</dbReference>